<evidence type="ECO:0000313" key="2">
    <source>
        <dbReference type="Proteomes" id="UP000239065"/>
    </source>
</evidence>
<organism evidence="1 2">
    <name type="scientific">Aliarcobacter cryaerophilus</name>
    <dbReference type="NCBI Taxonomy" id="28198"/>
    <lineage>
        <taxon>Bacteria</taxon>
        <taxon>Pseudomonadati</taxon>
        <taxon>Campylobacterota</taxon>
        <taxon>Epsilonproteobacteria</taxon>
        <taxon>Campylobacterales</taxon>
        <taxon>Arcobacteraceae</taxon>
        <taxon>Aliarcobacter</taxon>
    </lineage>
</organism>
<proteinExistence type="predicted"/>
<dbReference type="Pfam" id="PF04390">
    <property type="entry name" value="LptE"/>
    <property type="match status" value="1"/>
</dbReference>
<evidence type="ECO:0008006" key="3">
    <source>
        <dbReference type="Google" id="ProtNLM"/>
    </source>
</evidence>
<dbReference type="Proteomes" id="UP000239065">
    <property type="component" value="Unassembled WGS sequence"/>
</dbReference>
<dbReference type="AlphaFoldDB" id="A0A2S9SPU8"/>
<dbReference type="GO" id="GO:0043165">
    <property type="term" value="P:Gram-negative-bacterium-type cell outer membrane assembly"/>
    <property type="evidence" value="ECO:0007669"/>
    <property type="project" value="InterPro"/>
</dbReference>
<comment type="caution">
    <text evidence="1">The sequence shown here is derived from an EMBL/GenBank/DDBJ whole genome shotgun (WGS) entry which is preliminary data.</text>
</comment>
<dbReference type="GO" id="GO:0019867">
    <property type="term" value="C:outer membrane"/>
    <property type="evidence" value="ECO:0007669"/>
    <property type="project" value="InterPro"/>
</dbReference>
<reference evidence="1 2" key="1">
    <citation type="submission" date="2017-09" db="EMBL/GenBank/DDBJ databases">
        <title>Reassesment of A. cryaerophilus.</title>
        <authorList>
            <person name="Perez-Cataluna A."/>
            <person name="Collado L."/>
            <person name="Salgado O."/>
            <person name="Lefinanco V."/>
            <person name="Figueras M.J."/>
        </authorList>
    </citation>
    <scope>NUCLEOTIDE SEQUENCE [LARGE SCALE GENOMIC DNA]</scope>
    <source>
        <strain evidence="1 2">LMG 9861</strain>
    </source>
</reference>
<gene>
    <name evidence="1" type="ORF">CJ669_02880</name>
</gene>
<dbReference type="PROSITE" id="PS51257">
    <property type="entry name" value="PROKAR_LIPOPROTEIN"/>
    <property type="match status" value="1"/>
</dbReference>
<accession>A0A2S9SPU8</accession>
<dbReference type="RefSeq" id="WP_105908615.1">
    <property type="nucleotide sequence ID" value="NZ_NXGJ01000002.1"/>
</dbReference>
<dbReference type="InterPro" id="IPR007485">
    <property type="entry name" value="LPS_assembly_LptE"/>
</dbReference>
<sequence>MRFLKPISLLLVSILFLASCGYRPSAYYAKQELGKDLFVRLDVKPSDPKNSVLVKDAVTKILIQRVGSNMVNSESQADIIMDLKIASVSFSTLQYDADGYNKLYKANVVIAVKYFDKSTSKTKSFTVDGEYDFAVDIGSSINDTQRFEAISKASDMAVTDILSRVAVSSFK</sequence>
<protein>
    <recommendedName>
        <fullName evidence="3">Lipooligosaccharide transport system, OM translocon component LptE</fullName>
    </recommendedName>
</protein>
<dbReference type="EMBL" id="NXGJ01000002">
    <property type="protein sequence ID" value="PRM88592.1"/>
    <property type="molecule type" value="Genomic_DNA"/>
</dbReference>
<evidence type="ECO:0000313" key="1">
    <source>
        <dbReference type="EMBL" id="PRM88592.1"/>
    </source>
</evidence>
<name>A0A2S9SPU8_9BACT</name>